<evidence type="ECO:0000313" key="6">
    <source>
        <dbReference type="Proteomes" id="UP000658514"/>
    </source>
</evidence>
<dbReference type="Pfam" id="PF00149">
    <property type="entry name" value="Metallophos"/>
    <property type="match status" value="1"/>
</dbReference>
<name>A0ABR8AAF4_9CYAN</name>
<dbReference type="EMBL" id="JACJQH010000023">
    <property type="protein sequence ID" value="MBD2196992.1"/>
    <property type="molecule type" value="Genomic_DNA"/>
</dbReference>
<protein>
    <submittedName>
        <fullName evidence="5">Bifunctional metallophosphatase/5'-nucleotidase</fullName>
    </submittedName>
</protein>
<dbReference type="PRINTS" id="PR01607">
    <property type="entry name" value="APYRASEFAMLY"/>
</dbReference>
<feature type="domain" description="Calcineurin-like phosphoesterase" evidence="3">
    <location>
        <begin position="33"/>
        <end position="239"/>
    </location>
</feature>
<reference evidence="5 6" key="1">
    <citation type="journal article" date="2020" name="ISME J.">
        <title>Comparative genomics reveals insights into cyanobacterial evolution and habitat adaptation.</title>
        <authorList>
            <person name="Chen M.Y."/>
            <person name="Teng W.K."/>
            <person name="Zhao L."/>
            <person name="Hu C.X."/>
            <person name="Zhou Y.K."/>
            <person name="Han B.P."/>
            <person name="Song L.R."/>
            <person name="Shu W.S."/>
        </authorList>
    </citation>
    <scope>NUCLEOTIDE SEQUENCE [LARGE SCALE GENOMIC DNA]</scope>
    <source>
        <strain evidence="5 6">FACHB-288</strain>
    </source>
</reference>
<dbReference type="PANTHER" id="PTHR11575">
    <property type="entry name" value="5'-NUCLEOTIDASE-RELATED"/>
    <property type="match status" value="1"/>
</dbReference>
<keyword evidence="2" id="KW-0547">Nucleotide-binding</keyword>
<keyword evidence="2" id="KW-0378">Hydrolase</keyword>
<dbReference type="Pfam" id="PF02872">
    <property type="entry name" value="5_nucleotid_C"/>
    <property type="match status" value="1"/>
</dbReference>
<evidence type="ECO:0000256" key="1">
    <source>
        <dbReference type="ARBA" id="ARBA00022729"/>
    </source>
</evidence>
<comment type="similarity">
    <text evidence="2">Belongs to the 5'-nucleotidase family.</text>
</comment>
<dbReference type="Gene3D" id="3.60.21.10">
    <property type="match status" value="1"/>
</dbReference>
<dbReference type="InterPro" id="IPR008334">
    <property type="entry name" value="5'-Nucleotdase_C"/>
</dbReference>
<keyword evidence="1" id="KW-0732">Signal</keyword>
<dbReference type="Proteomes" id="UP000658514">
    <property type="component" value="Unassembled WGS sequence"/>
</dbReference>
<dbReference type="Gene3D" id="3.90.780.10">
    <property type="entry name" value="5'-Nucleotidase, C-terminal domain"/>
    <property type="match status" value="1"/>
</dbReference>
<accession>A0ABR8AAF4</accession>
<dbReference type="InterPro" id="IPR006179">
    <property type="entry name" value="5_nucleotidase/apyrase"/>
</dbReference>
<dbReference type="SUPFAM" id="SSF55816">
    <property type="entry name" value="5'-nucleotidase (syn. UDP-sugar hydrolase), C-terminal domain"/>
    <property type="match status" value="1"/>
</dbReference>
<evidence type="ECO:0000259" key="3">
    <source>
        <dbReference type="Pfam" id="PF00149"/>
    </source>
</evidence>
<organism evidence="5 6">
    <name type="scientific">Calothrix parietina FACHB-288</name>
    <dbReference type="NCBI Taxonomy" id="2692896"/>
    <lineage>
        <taxon>Bacteria</taxon>
        <taxon>Bacillati</taxon>
        <taxon>Cyanobacteriota</taxon>
        <taxon>Cyanophyceae</taxon>
        <taxon>Nostocales</taxon>
        <taxon>Calotrichaceae</taxon>
        <taxon>Calothrix</taxon>
    </lineage>
</organism>
<evidence type="ECO:0000259" key="4">
    <source>
        <dbReference type="Pfam" id="PF02872"/>
    </source>
</evidence>
<gene>
    <name evidence="5" type="ORF">H6G24_16060</name>
</gene>
<dbReference type="RefSeq" id="WP_190543148.1">
    <property type="nucleotide sequence ID" value="NZ_CAWPNO010000055.1"/>
</dbReference>
<proteinExistence type="inferred from homology"/>
<dbReference type="PANTHER" id="PTHR11575:SF24">
    <property type="entry name" value="5'-NUCLEOTIDASE"/>
    <property type="match status" value="1"/>
</dbReference>
<evidence type="ECO:0000256" key="2">
    <source>
        <dbReference type="RuleBase" id="RU362119"/>
    </source>
</evidence>
<comment type="caution">
    <text evidence="5">The sequence shown here is derived from an EMBL/GenBank/DDBJ whole genome shotgun (WGS) entry which is preliminary data.</text>
</comment>
<dbReference type="SUPFAM" id="SSF56300">
    <property type="entry name" value="Metallo-dependent phosphatases"/>
    <property type="match status" value="1"/>
</dbReference>
<dbReference type="InterPro" id="IPR004843">
    <property type="entry name" value="Calcineurin-like_PHP"/>
</dbReference>
<evidence type="ECO:0000313" key="5">
    <source>
        <dbReference type="EMBL" id="MBD2196992.1"/>
    </source>
</evidence>
<dbReference type="InterPro" id="IPR036907">
    <property type="entry name" value="5'-Nucleotdase_C_sf"/>
</dbReference>
<dbReference type="InterPro" id="IPR029052">
    <property type="entry name" value="Metallo-depent_PP-like"/>
</dbReference>
<keyword evidence="6" id="KW-1185">Reference proteome</keyword>
<sequence>MKLIAKGCWIVVQVLTTVALATPVMAEIVKINLLQLNDIYEITPVEGGTRGGLARVATLRQQLYQSNPRTYTVLAGDFLSPSALGTAKINGTPLAGQQMVGVMNAVGFDYVTFGNHEFDLPEKLFYQRLQESRFRWVSSNVSNSQGQPFKGVSRSIIFNVKGDRGAIVTVGLIGLTINSNPANYVSYTDPIETAKQQVKALKGKVDIIVALTHLSIESDRLLAETVPEIDIILGGHEHENIQQWRGRDFTPIFKADANARTVYLHQLSYDTIKKNLQINSQLIPITEKITEEPKTATVVKNWVEKGYKAFRANGFEPNQEIARLSFALDGLESSVRNKSTKLTDLIAAAMLKEVPEADLAIFNGGSIRIDDIIPPGVITQYDVIRILPFGGKVVTIEINGALLQRVLEQGKANKGNGGYLQTAKVTQDSNSGNWLINGQILDANKTYKVATTEFLISGKEKGLDFLNLQQPGIKLIAEKRDIRFTVIEQLKSQANN</sequence>
<feature type="domain" description="5'-Nucleotidase C-terminal" evidence="4">
    <location>
        <begin position="334"/>
        <end position="460"/>
    </location>
</feature>